<dbReference type="InterPro" id="IPR004299">
    <property type="entry name" value="MBOAT_fam"/>
</dbReference>
<comment type="subcellular location">
    <subcellularLocation>
        <location evidence="1">Endoplasmic reticulum membrane</location>
        <topology evidence="1">Multi-pass membrane protein</topology>
    </subcellularLocation>
</comment>
<dbReference type="Pfam" id="PF03062">
    <property type="entry name" value="MBOAT"/>
    <property type="match status" value="1"/>
</dbReference>
<feature type="transmembrane region" description="Helical" evidence="7">
    <location>
        <begin position="152"/>
        <end position="169"/>
    </location>
</feature>
<evidence type="ECO:0000313" key="8">
    <source>
        <dbReference type="EMBL" id="MBN3312835.1"/>
    </source>
</evidence>
<feature type="transmembrane region" description="Helical" evidence="7">
    <location>
        <begin position="181"/>
        <end position="198"/>
    </location>
</feature>
<keyword evidence="9" id="KW-1185">Reference proteome</keyword>
<dbReference type="GO" id="GO:0005789">
    <property type="term" value="C:endoplasmic reticulum membrane"/>
    <property type="evidence" value="ECO:0007669"/>
    <property type="project" value="UniProtKB-SubCell"/>
</dbReference>
<keyword evidence="2 7" id="KW-0812">Transmembrane</keyword>
<organism evidence="8 9">
    <name type="scientific">Atractosteus spatula</name>
    <name type="common">Alligator gar</name>
    <name type="synonym">Lepisosteus spatula</name>
    <dbReference type="NCBI Taxonomy" id="7917"/>
    <lineage>
        <taxon>Eukaryota</taxon>
        <taxon>Metazoa</taxon>
        <taxon>Chordata</taxon>
        <taxon>Craniata</taxon>
        <taxon>Vertebrata</taxon>
        <taxon>Euteleostomi</taxon>
        <taxon>Actinopterygii</taxon>
        <taxon>Neopterygii</taxon>
        <taxon>Holostei</taxon>
        <taxon>Semionotiformes</taxon>
        <taxon>Lepisosteidae</taxon>
        <taxon>Atractosteus</taxon>
    </lineage>
</organism>
<proteinExistence type="inferred from homology"/>
<gene>
    <name evidence="8" type="primary">Hhat</name>
    <name evidence="8" type="ORF">GTO95_0015739</name>
</gene>
<keyword evidence="3" id="KW-0256">Endoplasmic reticulum</keyword>
<evidence type="ECO:0000256" key="7">
    <source>
        <dbReference type="SAM" id="Phobius"/>
    </source>
</evidence>
<keyword evidence="4 7" id="KW-1133">Transmembrane helix</keyword>
<evidence type="ECO:0000313" key="9">
    <source>
        <dbReference type="Proteomes" id="UP000736164"/>
    </source>
</evidence>
<feature type="transmembrane region" description="Helical" evidence="7">
    <location>
        <begin position="112"/>
        <end position="132"/>
    </location>
</feature>
<dbReference type="GO" id="GO:0016409">
    <property type="term" value="F:palmitoyltransferase activity"/>
    <property type="evidence" value="ECO:0007669"/>
    <property type="project" value="TreeGrafter"/>
</dbReference>
<dbReference type="PANTHER" id="PTHR13285:SF20">
    <property type="entry name" value="PROTEIN-CYSTEINE N-PALMITOYLTRANSFERASE HHAT"/>
    <property type="match status" value="1"/>
</dbReference>
<reference evidence="8" key="1">
    <citation type="journal article" date="2021" name="Cell">
        <title>Tracing the genetic footprints of vertebrate landing in non-teleost ray-finned fishes.</title>
        <authorList>
            <person name="Bi X."/>
            <person name="Wang K."/>
            <person name="Yang L."/>
            <person name="Pan H."/>
            <person name="Jiang H."/>
            <person name="Wei Q."/>
            <person name="Fang M."/>
            <person name="Yu H."/>
            <person name="Zhu C."/>
            <person name="Cai Y."/>
            <person name="He Y."/>
            <person name="Gan X."/>
            <person name="Zeng H."/>
            <person name="Yu D."/>
            <person name="Zhu Y."/>
            <person name="Jiang H."/>
            <person name="Qiu Q."/>
            <person name="Yang H."/>
            <person name="Zhang Y.E."/>
            <person name="Wang W."/>
            <person name="Zhu M."/>
            <person name="He S."/>
            <person name="Zhang G."/>
        </authorList>
    </citation>
    <scope>NUCLEOTIDE SEQUENCE</scope>
    <source>
        <strain evidence="8">Allg_001</strain>
    </source>
</reference>
<evidence type="ECO:0000256" key="5">
    <source>
        <dbReference type="ARBA" id="ARBA00023136"/>
    </source>
</evidence>
<dbReference type="EMBL" id="JAAWVO010008515">
    <property type="protein sequence ID" value="MBN3312835.1"/>
    <property type="molecule type" value="Genomic_DNA"/>
</dbReference>
<dbReference type="GO" id="GO:0003676">
    <property type="term" value="F:nucleic acid binding"/>
    <property type="evidence" value="ECO:0007669"/>
    <property type="project" value="InterPro"/>
</dbReference>
<dbReference type="InterPro" id="IPR036397">
    <property type="entry name" value="RNaseH_sf"/>
</dbReference>
<dbReference type="Gene3D" id="3.30.420.10">
    <property type="entry name" value="Ribonuclease H-like superfamily/Ribonuclease H"/>
    <property type="match status" value="1"/>
</dbReference>
<evidence type="ECO:0000256" key="1">
    <source>
        <dbReference type="ARBA" id="ARBA00004477"/>
    </source>
</evidence>
<comment type="similarity">
    <text evidence="6">Belongs to the membrane-bound acyltransferase family. HHAT subfamily.</text>
</comment>
<evidence type="ECO:0000256" key="6">
    <source>
        <dbReference type="ARBA" id="ARBA00038268"/>
    </source>
</evidence>
<feature type="non-terminal residue" evidence="8">
    <location>
        <position position="581"/>
    </location>
</feature>
<dbReference type="InterPro" id="IPR051085">
    <property type="entry name" value="MB_O-acyltransferase"/>
</dbReference>
<keyword evidence="5 7" id="KW-0472">Membrane</keyword>
<comment type="caution">
    <text evidence="8">The sequence shown here is derived from an EMBL/GenBank/DDBJ whole genome shotgun (WGS) entry which is preliminary data.</text>
</comment>
<evidence type="ECO:0000256" key="2">
    <source>
        <dbReference type="ARBA" id="ARBA00022692"/>
    </source>
</evidence>
<dbReference type="PANTHER" id="PTHR13285">
    <property type="entry name" value="ACYLTRANSFERASE"/>
    <property type="match status" value="1"/>
</dbReference>
<name>A0A8J7NJ17_ATRSP</name>
<evidence type="ECO:0000256" key="4">
    <source>
        <dbReference type="ARBA" id="ARBA00022989"/>
    </source>
</evidence>
<feature type="non-terminal residue" evidence="8">
    <location>
        <position position="1"/>
    </location>
</feature>
<sequence length="581" mass="67009">MCVQVKDRSQGCTPEVASLPSWEICIYWLLSFGSHLYSFKELHRFSKEYEEGLMREFEFEKGFLIWGFKKDPTDFEWSFWNEWARKSLIWSLLGHVLVSKLAGFFAPKGRAAVLTLYGLLAAWCLLGGRGLAMVGLHMSVSFGVALLKRPCLCWLCSLLLLSTLLFGSLEDMQRSWYRTENEYYLLVFSLAISCLRYISFSLDYCWQDSEENSLDSFFWLSAYVFYHPLFTNGPIMNFGDVSNVGNSYLINCCADNFVHVLQNNKTNTDYLWNNTLVHNTLIHIWLQMEQQIPCVRIPGLMTDSESEWKICGLALAQVLFFYVKYLVLFGVPSLVVRLDGIESPKLPRCVSTMYSFTGMWRHFDVGLYRWLVRYIYVPLGGSHNGVVQKTVSTALVFGFVCYWHGGHDYLVIWALLNWMGVIAENGVKAFLSLPPVYTFFWDKALWTDETKINSYQSNRKAKVWRKIGTANDPKNTTSNSEIHKRIFSANIRKTGTRLIGLQFIMQQDNNPKHTAHLTQEFIRQKKCSITNWPSPDLNPIEHAFHLLKSSLEAESPASKQQLKEAAVKAWQSISSEETRVW</sequence>
<dbReference type="Proteomes" id="UP000736164">
    <property type="component" value="Unassembled WGS sequence"/>
</dbReference>
<accession>A0A8J7NJ17</accession>
<evidence type="ECO:0000256" key="3">
    <source>
        <dbReference type="ARBA" id="ARBA00022824"/>
    </source>
</evidence>
<protein>
    <submittedName>
        <fullName evidence="8">HHAT palmitoyltransferase</fullName>
    </submittedName>
</protein>
<feature type="transmembrane region" description="Helical" evidence="7">
    <location>
        <begin position="310"/>
        <end position="335"/>
    </location>
</feature>
<dbReference type="AlphaFoldDB" id="A0A8J7NJ17"/>